<evidence type="ECO:0000256" key="3">
    <source>
        <dbReference type="ARBA" id="ARBA00009085"/>
    </source>
</evidence>
<dbReference type="PANTHER" id="PTHR24006">
    <property type="entry name" value="UBIQUITIN CARBOXYL-TERMINAL HYDROLASE"/>
    <property type="match status" value="1"/>
</dbReference>
<keyword evidence="5" id="KW-0645">Protease</keyword>
<dbReference type="InterPro" id="IPR038765">
    <property type="entry name" value="Papain-like_cys_pep_sf"/>
</dbReference>
<comment type="catalytic activity">
    <reaction evidence="1">
        <text>Thiol-dependent hydrolysis of ester, thioester, amide, peptide and isopeptide bonds formed by the C-terminal Gly of ubiquitin (a 76-residue protein attached to proteins as an intracellular targeting signal).</text>
        <dbReference type="EC" id="3.4.19.12"/>
    </reaction>
</comment>
<keyword evidence="12" id="KW-1185">Reference proteome</keyword>
<dbReference type="InterPro" id="IPR018200">
    <property type="entry name" value="USP_CS"/>
</dbReference>
<evidence type="ECO:0000256" key="8">
    <source>
        <dbReference type="ARBA" id="ARBA00022807"/>
    </source>
</evidence>
<evidence type="ECO:0000256" key="5">
    <source>
        <dbReference type="ARBA" id="ARBA00022670"/>
    </source>
</evidence>
<organism evidence="11 12">
    <name type="scientific">Fragilariopsis cylindrus CCMP1102</name>
    <dbReference type="NCBI Taxonomy" id="635003"/>
    <lineage>
        <taxon>Eukaryota</taxon>
        <taxon>Sar</taxon>
        <taxon>Stramenopiles</taxon>
        <taxon>Ochrophyta</taxon>
        <taxon>Bacillariophyta</taxon>
        <taxon>Bacillariophyceae</taxon>
        <taxon>Bacillariophycidae</taxon>
        <taxon>Bacillariales</taxon>
        <taxon>Bacillariaceae</taxon>
        <taxon>Fragilariopsis</taxon>
    </lineage>
</organism>
<keyword evidence="8" id="KW-0788">Thiol protease</keyword>
<keyword evidence="6" id="KW-0833">Ubl conjugation pathway</keyword>
<feature type="domain" description="USP" evidence="10">
    <location>
        <begin position="1"/>
        <end position="178"/>
    </location>
</feature>
<dbReference type="GO" id="GO:0005829">
    <property type="term" value="C:cytosol"/>
    <property type="evidence" value="ECO:0007669"/>
    <property type="project" value="TreeGrafter"/>
</dbReference>
<sequence length="178" mass="20805">LLQRIFHGTTTYETTCMECNKISVRSEGFMDLNLPIRGDTDVQYCLDQYTKAEMLDGDNQYFCDYCKCKQNAKRVMKLTELPPVLNIQLSRYVFDREKFVKKKLMDKVRLPTVLNVNRHGNSISKNKEEPVEKKYILCAVMRHQGTSAYSGHYVAEAMDWTTGQWYEFNDETVKVLSE</sequence>
<protein>
    <recommendedName>
        <fullName evidence="4">ubiquitinyl hydrolase 1</fullName>
        <ecNumber evidence="4">3.4.19.12</ecNumber>
    </recommendedName>
</protein>
<dbReference type="PANTHER" id="PTHR24006:SF722">
    <property type="entry name" value="UBIQUITIN CARBOXYL-TERMINAL HYDROLASE 48"/>
    <property type="match status" value="1"/>
</dbReference>
<dbReference type="OrthoDB" id="40688at2759"/>
<evidence type="ECO:0000256" key="2">
    <source>
        <dbReference type="ARBA" id="ARBA00004123"/>
    </source>
</evidence>
<comment type="similarity">
    <text evidence="3">Belongs to the peptidase C19 family.</text>
</comment>
<evidence type="ECO:0000256" key="4">
    <source>
        <dbReference type="ARBA" id="ARBA00012759"/>
    </source>
</evidence>
<dbReference type="InterPro" id="IPR001394">
    <property type="entry name" value="Peptidase_C19_UCH"/>
</dbReference>
<dbReference type="AlphaFoldDB" id="A0A1E7FWG1"/>
<dbReference type="KEGG" id="fcy:FRACYDRAFT_140178"/>
<dbReference type="SUPFAM" id="SSF54001">
    <property type="entry name" value="Cysteine proteinases"/>
    <property type="match status" value="1"/>
</dbReference>
<evidence type="ECO:0000256" key="1">
    <source>
        <dbReference type="ARBA" id="ARBA00000707"/>
    </source>
</evidence>
<dbReference type="GO" id="GO:0006508">
    <property type="term" value="P:proteolysis"/>
    <property type="evidence" value="ECO:0007669"/>
    <property type="project" value="UniProtKB-KW"/>
</dbReference>
<dbReference type="GO" id="GO:0005634">
    <property type="term" value="C:nucleus"/>
    <property type="evidence" value="ECO:0007669"/>
    <property type="project" value="UniProtKB-SubCell"/>
</dbReference>
<reference evidence="11 12" key="1">
    <citation type="submission" date="2016-09" db="EMBL/GenBank/DDBJ databases">
        <title>Extensive genetic diversity and differential bi-allelic expression allows diatom success in the polar Southern Ocean.</title>
        <authorList>
            <consortium name="DOE Joint Genome Institute"/>
            <person name="Mock T."/>
            <person name="Otillar R.P."/>
            <person name="Strauss J."/>
            <person name="Dupont C."/>
            <person name="Frickenhaus S."/>
            <person name="Maumus F."/>
            <person name="Mcmullan M."/>
            <person name="Sanges R."/>
            <person name="Schmutz J."/>
            <person name="Toseland A."/>
            <person name="Valas R."/>
            <person name="Veluchamy A."/>
            <person name="Ward B.J."/>
            <person name="Allen A."/>
            <person name="Barry K."/>
            <person name="Falciatore A."/>
            <person name="Ferrante M."/>
            <person name="Fortunato A.E."/>
            <person name="Gloeckner G."/>
            <person name="Gruber A."/>
            <person name="Hipkin R."/>
            <person name="Janech M."/>
            <person name="Kroth P."/>
            <person name="Leese F."/>
            <person name="Lindquist E."/>
            <person name="Lyon B.R."/>
            <person name="Martin J."/>
            <person name="Mayer C."/>
            <person name="Parker M."/>
            <person name="Quesneville H."/>
            <person name="Raymond J."/>
            <person name="Uhlig C."/>
            <person name="Valentin K.U."/>
            <person name="Worden A.Z."/>
            <person name="Armbrust E.V."/>
            <person name="Bowler C."/>
            <person name="Green B."/>
            <person name="Moulton V."/>
            <person name="Van Oosterhout C."/>
            <person name="Grigoriev I."/>
        </authorList>
    </citation>
    <scope>NUCLEOTIDE SEQUENCE [LARGE SCALE GENOMIC DNA]</scope>
    <source>
        <strain evidence="11 12">CCMP1102</strain>
    </source>
</reference>
<dbReference type="Gene3D" id="3.90.70.10">
    <property type="entry name" value="Cysteine proteinases"/>
    <property type="match status" value="1"/>
</dbReference>
<dbReference type="InterPro" id="IPR050164">
    <property type="entry name" value="Peptidase_C19"/>
</dbReference>
<dbReference type="InterPro" id="IPR028889">
    <property type="entry name" value="USP"/>
</dbReference>
<dbReference type="GO" id="GO:0016579">
    <property type="term" value="P:protein deubiquitination"/>
    <property type="evidence" value="ECO:0007669"/>
    <property type="project" value="InterPro"/>
</dbReference>
<gene>
    <name evidence="11" type="ORF">FRACYDRAFT_140178</name>
</gene>
<evidence type="ECO:0000313" key="11">
    <source>
        <dbReference type="EMBL" id="OEU22499.1"/>
    </source>
</evidence>
<dbReference type="PROSITE" id="PS00973">
    <property type="entry name" value="USP_2"/>
    <property type="match status" value="1"/>
</dbReference>
<evidence type="ECO:0000256" key="6">
    <source>
        <dbReference type="ARBA" id="ARBA00022786"/>
    </source>
</evidence>
<dbReference type="PROSITE" id="PS50235">
    <property type="entry name" value="USP_3"/>
    <property type="match status" value="1"/>
</dbReference>
<dbReference type="EMBL" id="KV784353">
    <property type="protein sequence ID" value="OEU22499.1"/>
    <property type="molecule type" value="Genomic_DNA"/>
</dbReference>
<dbReference type="GO" id="GO:0004843">
    <property type="term" value="F:cysteine-type deubiquitinase activity"/>
    <property type="evidence" value="ECO:0007669"/>
    <property type="project" value="UniProtKB-EC"/>
</dbReference>
<evidence type="ECO:0000256" key="7">
    <source>
        <dbReference type="ARBA" id="ARBA00022801"/>
    </source>
</evidence>
<feature type="non-terminal residue" evidence="11">
    <location>
        <position position="1"/>
    </location>
</feature>
<dbReference type="InParanoid" id="A0A1E7FWG1"/>
<proteinExistence type="inferred from homology"/>
<comment type="subcellular location">
    <subcellularLocation>
        <location evidence="2">Nucleus</location>
    </subcellularLocation>
</comment>
<feature type="non-terminal residue" evidence="11">
    <location>
        <position position="178"/>
    </location>
</feature>
<evidence type="ECO:0000313" key="12">
    <source>
        <dbReference type="Proteomes" id="UP000095751"/>
    </source>
</evidence>
<dbReference type="Proteomes" id="UP000095751">
    <property type="component" value="Unassembled WGS sequence"/>
</dbReference>
<accession>A0A1E7FWG1</accession>
<name>A0A1E7FWG1_9STRA</name>
<dbReference type="EC" id="3.4.19.12" evidence="4"/>
<evidence type="ECO:0000259" key="10">
    <source>
        <dbReference type="PROSITE" id="PS50235"/>
    </source>
</evidence>
<keyword evidence="7" id="KW-0378">Hydrolase</keyword>
<keyword evidence="9" id="KW-0539">Nucleus</keyword>
<evidence type="ECO:0000256" key="9">
    <source>
        <dbReference type="ARBA" id="ARBA00023242"/>
    </source>
</evidence>
<dbReference type="Pfam" id="PF00443">
    <property type="entry name" value="UCH"/>
    <property type="match status" value="1"/>
</dbReference>